<protein>
    <submittedName>
        <fullName evidence="1">Uncharacterized protein</fullName>
    </submittedName>
</protein>
<name>A0A0C3E204_9AGAM</name>
<sequence length="83" mass="8931">MVSLFSPSSTSFFNFPKPSRMPPKPVRHVSPRVYELSQGDGGIKDGVVYSIRSQDGSLGDMFGVVHAACHGYLSVLGLLSSLM</sequence>
<dbReference type="AlphaFoldDB" id="A0A0C3E204"/>
<accession>A0A0C3E204</accession>
<dbReference type="HOGENOM" id="CLU_2543938_0_0_1"/>
<dbReference type="EMBL" id="KN822042">
    <property type="protein sequence ID" value="KIM62544.1"/>
    <property type="molecule type" value="Genomic_DNA"/>
</dbReference>
<dbReference type="InParanoid" id="A0A0C3E204"/>
<reference evidence="2" key="2">
    <citation type="submission" date="2015-01" db="EMBL/GenBank/DDBJ databases">
        <title>Evolutionary Origins and Diversification of the Mycorrhizal Mutualists.</title>
        <authorList>
            <consortium name="DOE Joint Genome Institute"/>
            <consortium name="Mycorrhizal Genomics Consortium"/>
            <person name="Kohler A."/>
            <person name="Kuo A."/>
            <person name="Nagy L.G."/>
            <person name="Floudas D."/>
            <person name="Copeland A."/>
            <person name="Barry K.W."/>
            <person name="Cichocki N."/>
            <person name="Veneault-Fourrey C."/>
            <person name="LaButti K."/>
            <person name="Lindquist E.A."/>
            <person name="Lipzen A."/>
            <person name="Lundell T."/>
            <person name="Morin E."/>
            <person name="Murat C."/>
            <person name="Riley R."/>
            <person name="Ohm R."/>
            <person name="Sun H."/>
            <person name="Tunlid A."/>
            <person name="Henrissat B."/>
            <person name="Grigoriev I.V."/>
            <person name="Hibbett D.S."/>
            <person name="Martin F."/>
        </authorList>
    </citation>
    <scope>NUCLEOTIDE SEQUENCE [LARGE SCALE GENOMIC DNA]</scope>
    <source>
        <strain evidence="2">Foug A</strain>
    </source>
</reference>
<dbReference type="Proteomes" id="UP000053989">
    <property type="component" value="Unassembled WGS sequence"/>
</dbReference>
<gene>
    <name evidence="1" type="ORF">SCLCIDRAFT_1215154</name>
</gene>
<keyword evidence="2" id="KW-1185">Reference proteome</keyword>
<proteinExistence type="predicted"/>
<organism evidence="1 2">
    <name type="scientific">Scleroderma citrinum Foug A</name>
    <dbReference type="NCBI Taxonomy" id="1036808"/>
    <lineage>
        <taxon>Eukaryota</taxon>
        <taxon>Fungi</taxon>
        <taxon>Dikarya</taxon>
        <taxon>Basidiomycota</taxon>
        <taxon>Agaricomycotina</taxon>
        <taxon>Agaricomycetes</taxon>
        <taxon>Agaricomycetidae</taxon>
        <taxon>Boletales</taxon>
        <taxon>Sclerodermatineae</taxon>
        <taxon>Sclerodermataceae</taxon>
        <taxon>Scleroderma</taxon>
    </lineage>
</organism>
<evidence type="ECO:0000313" key="1">
    <source>
        <dbReference type="EMBL" id="KIM62544.1"/>
    </source>
</evidence>
<evidence type="ECO:0000313" key="2">
    <source>
        <dbReference type="Proteomes" id="UP000053989"/>
    </source>
</evidence>
<reference evidence="1 2" key="1">
    <citation type="submission" date="2014-04" db="EMBL/GenBank/DDBJ databases">
        <authorList>
            <consortium name="DOE Joint Genome Institute"/>
            <person name="Kuo A."/>
            <person name="Kohler A."/>
            <person name="Nagy L.G."/>
            <person name="Floudas D."/>
            <person name="Copeland A."/>
            <person name="Barry K.W."/>
            <person name="Cichocki N."/>
            <person name="Veneault-Fourrey C."/>
            <person name="LaButti K."/>
            <person name="Lindquist E.A."/>
            <person name="Lipzen A."/>
            <person name="Lundell T."/>
            <person name="Morin E."/>
            <person name="Murat C."/>
            <person name="Sun H."/>
            <person name="Tunlid A."/>
            <person name="Henrissat B."/>
            <person name="Grigoriev I.V."/>
            <person name="Hibbett D.S."/>
            <person name="Martin F."/>
            <person name="Nordberg H.P."/>
            <person name="Cantor M.N."/>
            <person name="Hua S.X."/>
        </authorList>
    </citation>
    <scope>NUCLEOTIDE SEQUENCE [LARGE SCALE GENOMIC DNA]</scope>
    <source>
        <strain evidence="1 2">Foug A</strain>
    </source>
</reference>